<gene>
    <name evidence="6" type="ORF">NKI27_03065</name>
</gene>
<keyword evidence="2 4" id="KW-0238">DNA-binding</keyword>
<keyword evidence="7" id="KW-1185">Reference proteome</keyword>
<keyword evidence="1" id="KW-0805">Transcription regulation</keyword>
<dbReference type="PANTHER" id="PTHR47506">
    <property type="entry name" value="TRANSCRIPTIONAL REGULATORY PROTEIN"/>
    <property type="match status" value="1"/>
</dbReference>
<dbReference type="Pfam" id="PF00440">
    <property type="entry name" value="TetR_N"/>
    <property type="match status" value="1"/>
</dbReference>
<dbReference type="Gene3D" id="1.10.357.10">
    <property type="entry name" value="Tetracycline Repressor, domain 2"/>
    <property type="match status" value="1"/>
</dbReference>
<proteinExistence type="predicted"/>
<dbReference type="PANTHER" id="PTHR47506:SF6">
    <property type="entry name" value="HTH-TYPE TRANSCRIPTIONAL REPRESSOR NEMR"/>
    <property type="match status" value="1"/>
</dbReference>
<dbReference type="PROSITE" id="PS50977">
    <property type="entry name" value="HTH_TETR_2"/>
    <property type="match status" value="1"/>
</dbReference>
<sequence>MIMPRPRRSEQTREALIENGIEQLSLNGYHGTGIKQILDAVNVPKGSFYNYFASKEAFVAEILREYSHQYLKILDDYVANSEESPLDKIKTIYEFMLTKFSNENCQRGCLVGSIAAEIGNQSEVCQAAMLESVALSKERVSTLIQQAQDRREIRNDLTADQVTNIFWATWEGSLLKMKMEGSIDSAKDTLYIMLDHLLKPLAINQNT</sequence>
<dbReference type="Proteomes" id="UP001163739">
    <property type="component" value="Chromosome"/>
</dbReference>
<dbReference type="InterPro" id="IPR011075">
    <property type="entry name" value="TetR_C"/>
</dbReference>
<evidence type="ECO:0000256" key="1">
    <source>
        <dbReference type="ARBA" id="ARBA00023015"/>
    </source>
</evidence>
<evidence type="ECO:0000256" key="2">
    <source>
        <dbReference type="ARBA" id="ARBA00023125"/>
    </source>
</evidence>
<name>A0ABY6N3P1_9ALTE</name>
<evidence type="ECO:0000256" key="4">
    <source>
        <dbReference type="PROSITE-ProRule" id="PRU00335"/>
    </source>
</evidence>
<dbReference type="Pfam" id="PF16925">
    <property type="entry name" value="TetR_C_13"/>
    <property type="match status" value="1"/>
</dbReference>
<accession>A0ABY6N3P1</accession>
<evidence type="ECO:0000313" key="6">
    <source>
        <dbReference type="EMBL" id="UZE96747.1"/>
    </source>
</evidence>
<keyword evidence="3" id="KW-0804">Transcription</keyword>
<dbReference type="EMBL" id="CP100390">
    <property type="protein sequence ID" value="UZE96747.1"/>
    <property type="molecule type" value="Genomic_DNA"/>
</dbReference>
<protein>
    <submittedName>
        <fullName evidence="6">TetR/AcrR family transcriptional regulator</fullName>
    </submittedName>
</protein>
<dbReference type="SUPFAM" id="SSF46689">
    <property type="entry name" value="Homeodomain-like"/>
    <property type="match status" value="1"/>
</dbReference>
<organism evidence="6 7">
    <name type="scientific">Alkalimarinus alittae</name>
    <dbReference type="NCBI Taxonomy" id="2961619"/>
    <lineage>
        <taxon>Bacteria</taxon>
        <taxon>Pseudomonadati</taxon>
        <taxon>Pseudomonadota</taxon>
        <taxon>Gammaproteobacteria</taxon>
        <taxon>Alteromonadales</taxon>
        <taxon>Alteromonadaceae</taxon>
        <taxon>Alkalimarinus</taxon>
    </lineage>
</organism>
<feature type="domain" description="HTH tetR-type" evidence="5">
    <location>
        <begin position="10"/>
        <end position="70"/>
    </location>
</feature>
<evidence type="ECO:0000313" key="7">
    <source>
        <dbReference type="Proteomes" id="UP001163739"/>
    </source>
</evidence>
<dbReference type="InterPro" id="IPR036271">
    <property type="entry name" value="Tet_transcr_reg_TetR-rel_C_sf"/>
</dbReference>
<evidence type="ECO:0000259" key="5">
    <source>
        <dbReference type="PROSITE" id="PS50977"/>
    </source>
</evidence>
<dbReference type="SUPFAM" id="SSF48498">
    <property type="entry name" value="Tetracyclin repressor-like, C-terminal domain"/>
    <property type="match status" value="1"/>
</dbReference>
<dbReference type="InterPro" id="IPR001647">
    <property type="entry name" value="HTH_TetR"/>
</dbReference>
<dbReference type="InterPro" id="IPR009057">
    <property type="entry name" value="Homeodomain-like_sf"/>
</dbReference>
<dbReference type="RefSeq" id="WP_265048232.1">
    <property type="nucleotide sequence ID" value="NZ_CP100390.1"/>
</dbReference>
<evidence type="ECO:0000256" key="3">
    <source>
        <dbReference type="ARBA" id="ARBA00023163"/>
    </source>
</evidence>
<reference evidence="6" key="1">
    <citation type="submission" date="2022-06" db="EMBL/GenBank/DDBJ databases">
        <title>Alkalimarinus sp. nov., isolated from gut of a Alitta virens.</title>
        <authorList>
            <person name="Yang A.I."/>
            <person name="Shin N.-R."/>
        </authorList>
    </citation>
    <scope>NUCLEOTIDE SEQUENCE</scope>
    <source>
        <strain evidence="6">A2M4</strain>
    </source>
</reference>
<feature type="DNA-binding region" description="H-T-H motif" evidence="4">
    <location>
        <begin position="33"/>
        <end position="52"/>
    </location>
</feature>